<evidence type="ECO:0000256" key="1">
    <source>
        <dbReference type="SAM" id="MobiDB-lite"/>
    </source>
</evidence>
<protein>
    <submittedName>
        <fullName evidence="2">Uncharacterized protein</fullName>
    </submittedName>
</protein>
<organism evidence="2 3">
    <name type="scientific">Stylosanthes scabra</name>
    <dbReference type="NCBI Taxonomy" id="79078"/>
    <lineage>
        <taxon>Eukaryota</taxon>
        <taxon>Viridiplantae</taxon>
        <taxon>Streptophyta</taxon>
        <taxon>Embryophyta</taxon>
        <taxon>Tracheophyta</taxon>
        <taxon>Spermatophyta</taxon>
        <taxon>Magnoliopsida</taxon>
        <taxon>eudicotyledons</taxon>
        <taxon>Gunneridae</taxon>
        <taxon>Pentapetalae</taxon>
        <taxon>rosids</taxon>
        <taxon>fabids</taxon>
        <taxon>Fabales</taxon>
        <taxon>Fabaceae</taxon>
        <taxon>Papilionoideae</taxon>
        <taxon>50 kb inversion clade</taxon>
        <taxon>dalbergioids sensu lato</taxon>
        <taxon>Dalbergieae</taxon>
        <taxon>Pterocarpus clade</taxon>
        <taxon>Stylosanthes</taxon>
    </lineage>
</organism>
<dbReference type="EMBL" id="JASCZI010151429">
    <property type="protein sequence ID" value="MED6172804.1"/>
    <property type="molecule type" value="Genomic_DNA"/>
</dbReference>
<dbReference type="Proteomes" id="UP001341840">
    <property type="component" value="Unassembled WGS sequence"/>
</dbReference>
<reference evidence="2 3" key="1">
    <citation type="journal article" date="2023" name="Plants (Basel)">
        <title>Bridging the Gap: Combining Genomics and Transcriptomics Approaches to Understand Stylosanthes scabra, an Orphan Legume from the Brazilian Caatinga.</title>
        <authorList>
            <person name="Ferreira-Neto J.R.C."/>
            <person name="da Silva M.D."/>
            <person name="Binneck E."/>
            <person name="de Melo N.F."/>
            <person name="da Silva R.H."/>
            <person name="de Melo A.L.T.M."/>
            <person name="Pandolfi V."/>
            <person name="Bustamante F.O."/>
            <person name="Brasileiro-Vidal A.C."/>
            <person name="Benko-Iseppon A.M."/>
        </authorList>
    </citation>
    <scope>NUCLEOTIDE SEQUENCE [LARGE SCALE GENOMIC DNA]</scope>
    <source>
        <tissue evidence="2">Leaves</tissue>
    </source>
</reference>
<name>A0ABU6VH26_9FABA</name>
<sequence>MDVLFFVGVLVCSPERGPLQQQVLGKASKRADSDAQSLEPAGDGPARPLRRLSQENIVEDRIPTGYFDGSVKQKLDSASWLVAGWLTSSLQKEIIADCKEVTKASAPEKSRKARKKQDRNVGTLVFCPTVGANVLVCSLKRGPLQQQVLGKASKRTDSGAQSLEPAGGGPARPLRRSSQQNVLERVKYKRKKIAYLDLRLNECIYRPSGRLIASAVVRVRESNPYFCGMRSCSYVDWFLN</sequence>
<evidence type="ECO:0000313" key="3">
    <source>
        <dbReference type="Proteomes" id="UP001341840"/>
    </source>
</evidence>
<accession>A0ABU6VH26</accession>
<feature type="region of interest" description="Disordered" evidence="1">
    <location>
        <begin position="25"/>
        <end position="48"/>
    </location>
</feature>
<comment type="caution">
    <text evidence="2">The sequence shown here is derived from an EMBL/GenBank/DDBJ whole genome shotgun (WGS) entry which is preliminary data.</text>
</comment>
<gene>
    <name evidence="2" type="ORF">PIB30_053300</name>
</gene>
<proteinExistence type="predicted"/>
<keyword evidence="3" id="KW-1185">Reference proteome</keyword>
<feature type="region of interest" description="Disordered" evidence="1">
    <location>
        <begin position="148"/>
        <end position="176"/>
    </location>
</feature>
<evidence type="ECO:0000313" key="2">
    <source>
        <dbReference type="EMBL" id="MED6172804.1"/>
    </source>
</evidence>